<feature type="transmembrane region" description="Helical" evidence="2">
    <location>
        <begin position="92"/>
        <end position="112"/>
    </location>
</feature>
<comment type="caution">
    <text evidence="3">The sequence shown here is derived from an EMBL/GenBank/DDBJ whole genome shotgun (WGS) entry which is preliminary data.</text>
</comment>
<protein>
    <submittedName>
        <fullName evidence="3">Stage II sporulation protein M</fullName>
    </submittedName>
</protein>
<reference evidence="3" key="2">
    <citation type="journal article" date="2022" name="Microbiol. Resour. Announc.">
        <title>Metagenome Sequencing to Explore Phylogenomics of Terrestrial Cyanobacteria.</title>
        <authorList>
            <person name="Ward R.D."/>
            <person name="Stajich J.E."/>
            <person name="Johansen J.R."/>
            <person name="Huntemann M."/>
            <person name="Clum A."/>
            <person name="Foster B."/>
            <person name="Foster B."/>
            <person name="Roux S."/>
            <person name="Palaniappan K."/>
            <person name="Varghese N."/>
            <person name="Mukherjee S."/>
            <person name="Reddy T.B.K."/>
            <person name="Daum C."/>
            <person name="Copeland A."/>
            <person name="Chen I.A."/>
            <person name="Ivanova N.N."/>
            <person name="Kyrpides N.C."/>
            <person name="Shapiro N."/>
            <person name="Eloe-Fadrosh E.A."/>
            <person name="Pietrasiak N."/>
        </authorList>
    </citation>
    <scope>NUCLEOTIDE SEQUENCE</scope>
    <source>
        <strain evidence="3">CPER-KK1</strain>
    </source>
</reference>
<dbReference type="Proteomes" id="UP000753908">
    <property type="component" value="Unassembled WGS sequence"/>
</dbReference>
<dbReference type="EMBL" id="JAHHIF010000098">
    <property type="protein sequence ID" value="MBW4549435.1"/>
    <property type="molecule type" value="Genomic_DNA"/>
</dbReference>
<feature type="transmembrane region" description="Helical" evidence="2">
    <location>
        <begin position="158"/>
        <end position="176"/>
    </location>
</feature>
<keyword evidence="2" id="KW-0812">Transmembrane</keyword>
<dbReference type="InterPro" id="IPR002798">
    <property type="entry name" value="SpoIIM-like"/>
</dbReference>
<feature type="transmembrane region" description="Helical" evidence="2">
    <location>
        <begin position="119"/>
        <end position="138"/>
    </location>
</feature>
<evidence type="ECO:0000256" key="1">
    <source>
        <dbReference type="SAM" id="MobiDB-lite"/>
    </source>
</evidence>
<dbReference type="Pfam" id="PF01944">
    <property type="entry name" value="SpoIIM"/>
    <property type="match status" value="1"/>
</dbReference>
<keyword evidence="2" id="KW-0472">Membrane</keyword>
<feature type="region of interest" description="Disordered" evidence="1">
    <location>
        <begin position="1"/>
        <end position="21"/>
    </location>
</feature>
<gene>
    <name evidence="3" type="ORF">KME25_34290</name>
</gene>
<feature type="transmembrane region" description="Helical" evidence="2">
    <location>
        <begin position="197"/>
        <end position="223"/>
    </location>
</feature>
<reference evidence="3" key="1">
    <citation type="submission" date="2021-05" db="EMBL/GenBank/DDBJ databases">
        <authorList>
            <person name="Pietrasiak N."/>
            <person name="Ward R."/>
            <person name="Stajich J.E."/>
            <person name="Kurbessoian T."/>
        </authorList>
    </citation>
    <scope>NUCLEOTIDE SEQUENCE</scope>
    <source>
        <strain evidence="3">CPER-KK1</strain>
    </source>
</reference>
<sequence length="231" mass="25770">MSRKPIATKEQSPQRPLTPSAKHPLRRFLRKPFQIIRANFRAYLIINVIVYGSFIAGLVAAMVFPNLGATQVAIQEDNGTFDLVRSLLNNPWLFSLTILGVNVMTGALWIVLPSLIVPFTGIAIFAYKAFTLGLPIAPTTARAAVIWIPHSLTALIEFQAYALLMFGAYILGRSWVRPATIGARNRRQGYVRGLQQLGWLSLSALPLFIVGAIWEAFSIRYLIHPLTQWLL</sequence>
<organism evidence="3 4">
    <name type="scientific">Symplocastrum torsivum CPER-KK1</name>
    <dbReference type="NCBI Taxonomy" id="450513"/>
    <lineage>
        <taxon>Bacteria</taxon>
        <taxon>Bacillati</taxon>
        <taxon>Cyanobacteriota</taxon>
        <taxon>Cyanophyceae</taxon>
        <taxon>Oscillatoriophycideae</taxon>
        <taxon>Oscillatoriales</taxon>
        <taxon>Microcoleaceae</taxon>
        <taxon>Symplocastrum</taxon>
    </lineage>
</organism>
<dbReference type="AlphaFoldDB" id="A0A951UDL5"/>
<proteinExistence type="predicted"/>
<evidence type="ECO:0000313" key="4">
    <source>
        <dbReference type="Proteomes" id="UP000753908"/>
    </source>
</evidence>
<keyword evidence="2" id="KW-1133">Transmembrane helix</keyword>
<evidence type="ECO:0000313" key="3">
    <source>
        <dbReference type="EMBL" id="MBW4549435.1"/>
    </source>
</evidence>
<accession>A0A951UDL5</accession>
<feature type="transmembrane region" description="Helical" evidence="2">
    <location>
        <begin position="40"/>
        <end position="64"/>
    </location>
</feature>
<name>A0A951UDL5_9CYAN</name>
<evidence type="ECO:0000256" key="2">
    <source>
        <dbReference type="SAM" id="Phobius"/>
    </source>
</evidence>